<dbReference type="GO" id="GO:0003677">
    <property type="term" value="F:DNA binding"/>
    <property type="evidence" value="ECO:0007669"/>
    <property type="project" value="InterPro"/>
</dbReference>
<keyword evidence="2" id="KW-0547">Nucleotide-binding</keyword>
<dbReference type="Pfam" id="PF04851">
    <property type="entry name" value="ResIII"/>
    <property type="match status" value="1"/>
</dbReference>
<dbReference type="GO" id="GO:0016787">
    <property type="term" value="F:hydrolase activity"/>
    <property type="evidence" value="ECO:0007669"/>
    <property type="project" value="UniProtKB-KW"/>
</dbReference>
<reference evidence="9 10" key="1">
    <citation type="journal article" date="2013" name="J. Virol.">
        <title>New Insights into the Evolution of Entomopoxvirinae from the Complete Genome Sequences of Four Entomopoxviruses Infecting Adoxophyes honmai, Choristoneura biennis, Choristoneura rosaceana, and Mythimna separata.</title>
        <authorList>
            <person name="Theze J."/>
            <person name="Takatsuka J."/>
            <person name="Li Z."/>
            <person name="Gallais J."/>
            <person name="Doucet D."/>
            <person name="Arif B."/>
            <person name="Nakai M."/>
            <person name="Herniou E.A."/>
        </authorList>
    </citation>
    <scope>NUCLEOTIDE SEQUENCE [LARGE SCALE GENOMIC DNA]</scope>
</reference>
<keyword evidence="6" id="KW-0946">Virion</keyword>
<feature type="domain" description="Helicase ATP-binding" evidence="8">
    <location>
        <begin position="98"/>
        <end position="254"/>
    </location>
</feature>
<proteinExistence type="predicted"/>
<evidence type="ECO:0000256" key="5">
    <source>
        <dbReference type="ARBA" id="ARBA00022840"/>
    </source>
</evidence>
<accession>A0A916KQA7</accession>
<keyword evidence="4 9" id="KW-0347">Helicase</keyword>
<dbReference type="RefSeq" id="YP_008003599.1">
    <property type="nucleotide sequence ID" value="NC_021246.1"/>
</dbReference>
<dbReference type="PANTHER" id="PTHR11274:SF0">
    <property type="entry name" value="GENERAL TRANSCRIPTION AND DNA REPAIR FACTOR IIH HELICASE SUBUNIT XPB"/>
    <property type="match status" value="1"/>
</dbReference>
<comment type="subcellular location">
    <subcellularLocation>
        <location evidence="1">Virion</location>
    </subcellularLocation>
</comment>
<dbReference type="EMBL" id="HF679134">
    <property type="protein sequence ID" value="CCU56280.1"/>
    <property type="molecule type" value="Genomic_DNA"/>
</dbReference>
<evidence type="ECO:0000313" key="9">
    <source>
        <dbReference type="EMBL" id="CCU56280.1"/>
    </source>
</evidence>
<dbReference type="GO" id="GO:0043138">
    <property type="term" value="F:3'-5' DNA helicase activity"/>
    <property type="evidence" value="ECO:0007669"/>
    <property type="project" value="TreeGrafter"/>
</dbReference>
<dbReference type="GO" id="GO:0097550">
    <property type="term" value="C:transcription preinitiation complex"/>
    <property type="evidence" value="ECO:0007669"/>
    <property type="project" value="TreeGrafter"/>
</dbReference>
<evidence type="ECO:0000313" key="10">
    <source>
        <dbReference type="Proteomes" id="UP000792671"/>
    </source>
</evidence>
<dbReference type="GeneID" id="15613704"/>
<keyword evidence="10" id="KW-1185">Reference proteome</keyword>
<dbReference type="GO" id="GO:0006367">
    <property type="term" value="P:transcription initiation at RNA polymerase II promoter"/>
    <property type="evidence" value="ECO:0007669"/>
    <property type="project" value="TreeGrafter"/>
</dbReference>
<dbReference type="KEGG" id="vg:15613704"/>
<evidence type="ECO:0000256" key="4">
    <source>
        <dbReference type="ARBA" id="ARBA00022806"/>
    </source>
</evidence>
<keyword evidence="7" id="KW-0804">Transcription</keyword>
<dbReference type="Pfam" id="PF00271">
    <property type="entry name" value="Helicase_C"/>
    <property type="match status" value="1"/>
</dbReference>
<evidence type="ECO:0000259" key="8">
    <source>
        <dbReference type="PROSITE" id="PS51192"/>
    </source>
</evidence>
<dbReference type="InterPro" id="IPR014001">
    <property type="entry name" value="Helicase_ATP-bd"/>
</dbReference>
<dbReference type="GO" id="GO:0005524">
    <property type="term" value="F:ATP binding"/>
    <property type="evidence" value="ECO:0007669"/>
    <property type="project" value="UniProtKB-KW"/>
</dbReference>
<dbReference type="PANTHER" id="PTHR11274">
    <property type="entry name" value="RAD25/XP-B DNA REPAIR HELICASE"/>
    <property type="match status" value="1"/>
</dbReference>
<sequence length="470" mass="55097">MVKYIKLSKNLYKLFKSKIKSNEILVFDTYHNSIIITKDIMDTIESSDLNIICPIFLYNKTDKVISNIYKINTNINCKFTLRELQLEIINKILNINSNYLLHSPLYISIVCPCGFGKTIIGIDLICKLKYKCVIIVPRKFIMTQWKEKFEESSIIFTSFNGRKEAIEKIKNGLNCDIFICPDKHLEDDTIKSYIYNNFSMLIIDEAHKYNLNNNISMTRFLYNGIFKICIFLTATPTNNMNAMINENIVITDQNTENINITKRLLIFELKNNKFNKFNNKCQQFINKISNNNFNTVYIKNYNYKYCISLDDNRNNTIMELIKKITSVNTKGLILTDYRTHMYDIYNLLKNTTLKDIIYMYDVKDKNCNNLLSNLKNNSNKNYLIISTISACSESLDINNLNTFHVLLPITNNKTLTQCIGRILRDYNEDKLVCVYNFSYINNIIKTYINDNTMLIKKSLSEWECSELKCD</sequence>
<dbReference type="Proteomes" id="UP000792671">
    <property type="component" value="Genome"/>
</dbReference>
<dbReference type="Gene3D" id="3.40.50.300">
    <property type="entry name" value="P-loop containing nucleotide triphosphate hydrolases"/>
    <property type="match status" value="2"/>
</dbReference>
<dbReference type="SUPFAM" id="SSF52540">
    <property type="entry name" value="P-loop containing nucleoside triphosphate hydrolases"/>
    <property type="match status" value="1"/>
</dbReference>
<name>A0A916KQA7_9POXV</name>
<evidence type="ECO:0000256" key="2">
    <source>
        <dbReference type="ARBA" id="ARBA00022741"/>
    </source>
</evidence>
<keyword evidence="3" id="KW-0378">Hydrolase</keyword>
<evidence type="ECO:0000256" key="1">
    <source>
        <dbReference type="ARBA" id="ARBA00004328"/>
    </source>
</evidence>
<organism evidence="9 10">
    <name type="scientific">Mythimna separata entomopoxvirus 'L'</name>
    <dbReference type="NCBI Taxonomy" id="1293572"/>
    <lineage>
        <taxon>Viruses</taxon>
        <taxon>Varidnaviria</taxon>
        <taxon>Bamfordvirae</taxon>
        <taxon>Nucleocytoviricota</taxon>
        <taxon>Pokkesviricetes</taxon>
        <taxon>Chitovirales</taxon>
        <taxon>Poxviridae</taxon>
        <taxon>Entomopoxvirinae</taxon>
        <taxon>Betaentomopoxvirus</taxon>
        <taxon>Betaentomopoxvirus mseparata</taxon>
        <taxon>Mythimna separata entomopoxvirus</taxon>
    </lineage>
</organism>
<dbReference type="InterPro" id="IPR001650">
    <property type="entry name" value="Helicase_C-like"/>
</dbReference>
<evidence type="ECO:0000256" key="3">
    <source>
        <dbReference type="ARBA" id="ARBA00022801"/>
    </source>
</evidence>
<dbReference type="GO" id="GO:0044423">
    <property type="term" value="C:virion component"/>
    <property type="evidence" value="ECO:0007669"/>
    <property type="project" value="UniProtKB-KW"/>
</dbReference>
<evidence type="ECO:0000256" key="6">
    <source>
        <dbReference type="ARBA" id="ARBA00022844"/>
    </source>
</evidence>
<dbReference type="OrthoDB" id="4131at10239"/>
<keyword evidence="5" id="KW-0067">ATP-binding</keyword>
<dbReference type="InterPro" id="IPR006935">
    <property type="entry name" value="Helicase/UvrB_N"/>
</dbReference>
<evidence type="ECO:0000256" key="7">
    <source>
        <dbReference type="ARBA" id="ARBA00023163"/>
    </source>
</evidence>
<gene>
    <name evidence="9" type="ORF">MYSEV_082</name>
</gene>
<dbReference type="InterPro" id="IPR050615">
    <property type="entry name" value="ATP-dep_DNA_Helicase"/>
</dbReference>
<dbReference type="SMART" id="SM00487">
    <property type="entry name" value="DEXDc"/>
    <property type="match status" value="1"/>
</dbReference>
<dbReference type="PROSITE" id="PS51192">
    <property type="entry name" value="HELICASE_ATP_BIND_1"/>
    <property type="match status" value="1"/>
</dbReference>
<dbReference type="InterPro" id="IPR027417">
    <property type="entry name" value="P-loop_NTPase"/>
</dbReference>
<protein>
    <submittedName>
        <fullName evidence="9">DNA helicase, transcript release factor</fullName>
    </submittedName>
</protein>